<reference evidence="9 10" key="1">
    <citation type="submission" date="2018-07" db="EMBL/GenBank/DDBJ databases">
        <title>Complete genome sequencing of Ornithinimicrobium sp. AMA3305.</title>
        <authorList>
            <person name="Bae J.-W."/>
        </authorList>
    </citation>
    <scope>NUCLEOTIDE SEQUENCE [LARGE SCALE GENOMIC DNA]</scope>
    <source>
        <strain evidence="9 10">AMA3305</strain>
    </source>
</reference>
<feature type="transmembrane region" description="Helical" evidence="6">
    <location>
        <begin position="180"/>
        <end position="200"/>
    </location>
</feature>
<feature type="transmembrane region" description="Helical" evidence="6">
    <location>
        <begin position="292"/>
        <end position="313"/>
    </location>
</feature>
<feature type="transmembrane region" description="Helical" evidence="6">
    <location>
        <begin position="76"/>
        <end position="97"/>
    </location>
</feature>
<proteinExistence type="predicted"/>
<evidence type="ECO:0000259" key="7">
    <source>
        <dbReference type="PROSITE" id="PS50893"/>
    </source>
</evidence>
<dbReference type="GO" id="GO:0005524">
    <property type="term" value="F:ATP binding"/>
    <property type="evidence" value="ECO:0007669"/>
    <property type="project" value="UniProtKB-KW"/>
</dbReference>
<dbReference type="Proteomes" id="UP000253790">
    <property type="component" value="Chromosome"/>
</dbReference>
<sequence length="650" mass="69701">MRDFPPTVTAWTPGSSRVPDTRSAGRYLWWIVRQQTDLMLAGCLCSLLWMLPTALTPWVFGRAIDEGIVPGDPGRIALWSLVLLLITLVGGSSGVFYHTVVVRSWLVASYGQTRLVTHKTARLGHVMTRRAPTGEVLSVSGGDGEQFGHFVEIVSRLVGNVVAYAAVAVIVLRISVPLGLVVLLVAPLLVVVSSALLRPLSAAQTRERSRDSELTSMATDIVAGLRILRGIGGEGIFGDNYARQSQRVRAAGVQAGGWAALVEAVGVLLSGLFLVALLVLGVRAVGRGELQIGQLVTFLGYALFLVQPIRVVFEAAQQITRSFVSARKTIGVLGTPDPWPQREPQVLDPDAELVDEASGLRVRPGLLTMVVSAVPDDSAALADRLGRYLPGADTVPPADEEATGRDARRSRRERERVRAQLEARDAERATRPWGVRLGGTDLAQVPLEQVRDTVLVSDTGSHVFAGTLQSAVDPHGRLSRREAEAALRAAAAEDVYDILPGGWQGVLDERGRGLSGGQRQRLVLTRALAADAPVLVLVEPTSAVDAHTEATIAQRLPGHRRGRTTVVMTASPLLLHHADVVALLEGGRVVASGTHQELAQVHEGYRRTVLRGEAAPAAPTDPDDLPPTAEERHAIPDHLPDERAEEVTLP</sequence>
<evidence type="ECO:0000256" key="4">
    <source>
        <dbReference type="ARBA" id="ARBA00023136"/>
    </source>
</evidence>
<dbReference type="SUPFAM" id="SSF52540">
    <property type="entry name" value="P-loop containing nucleoside triphosphate hydrolases"/>
    <property type="match status" value="1"/>
</dbReference>
<keyword evidence="4 6" id="KW-0472">Membrane</keyword>
<dbReference type="GO" id="GO:0016887">
    <property type="term" value="F:ATP hydrolysis activity"/>
    <property type="evidence" value="ECO:0007669"/>
    <property type="project" value="InterPro"/>
</dbReference>
<dbReference type="OrthoDB" id="4966664at2"/>
<gene>
    <name evidence="9" type="ORF">DV701_00065</name>
</gene>
<comment type="subcellular location">
    <subcellularLocation>
        <location evidence="1">Cell membrane</location>
        <topology evidence="1">Multi-pass membrane protein</topology>
    </subcellularLocation>
</comment>
<feature type="region of interest" description="Disordered" evidence="5">
    <location>
        <begin position="391"/>
        <end position="423"/>
    </location>
</feature>
<feature type="region of interest" description="Disordered" evidence="5">
    <location>
        <begin position="613"/>
        <end position="650"/>
    </location>
</feature>
<evidence type="ECO:0000259" key="8">
    <source>
        <dbReference type="PROSITE" id="PS50929"/>
    </source>
</evidence>
<dbReference type="PANTHER" id="PTHR43394">
    <property type="entry name" value="ATP-DEPENDENT PERMEASE MDL1, MITOCHONDRIAL"/>
    <property type="match status" value="1"/>
</dbReference>
<keyword evidence="10" id="KW-1185">Reference proteome</keyword>
<name>A0A345NID8_9MICO</name>
<dbReference type="InterPro" id="IPR027417">
    <property type="entry name" value="P-loop_NTPase"/>
</dbReference>
<dbReference type="CDD" id="cd07346">
    <property type="entry name" value="ABC_6TM_exporters"/>
    <property type="match status" value="1"/>
</dbReference>
<dbReference type="Pfam" id="PF00664">
    <property type="entry name" value="ABC_membrane"/>
    <property type="match status" value="1"/>
</dbReference>
<dbReference type="SUPFAM" id="SSF90123">
    <property type="entry name" value="ABC transporter transmembrane region"/>
    <property type="match status" value="1"/>
</dbReference>
<dbReference type="EMBL" id="CP031229">
    <property type="protein sequence ID" value="AXH94796.1"/>
    <property type="molecule type" value="Genomic_DNA"/>
</dbReference>
<accession>A0A345NID8</accession>
<dbReference type="RefSeq" id="WP_114926565.1">
    <property type="nucleotide sequence ID" value="NZ_CP031229.1"/>
</dbReference>
<dbReference type="Gene3D" id="3.40.50.300">
    <property type="entry name" value="P-loop containing nucleotide triphosphate hydrolases"/>
    <property type="match status" value="1"/>
</dbReference>
<feature type="domain" description="ABC transmembrane type-1" evidence="8">
    <location>
        <begin position="40"/>
        <end position="321"/>
    </location>
</feature>
<dbReference type="Gene3D" id="1.20.1560.10">
    <property type="entry name" value="ABC transporter type 1, transmembrane domain"/>
    <property type="match status" value="1"/>
</dbReference>
<keyword evidence="3 6" id="KW-1133">Transmembrane helix</keyword>
<evidence type="ECO:0000256" key="1">
    <source>
        <dbReference type="ARBA" id="ARBA00004651"/>
    </source>
</evidence>
<evidence type="ECO:0000256" key="2">
    <source>
        <dbReference type="ARBA" id="ARBA00022692"/>
    </source>
</evidence>
<evidence type="ECO:0000256" key="3">
    <source>
        <dbReference type="ARBA" id="ARBA00022989"/>
    </source>
</evidence>
<dbReference type="AlphaFoldDB" id="A0A345NID8"/>
<dbReference type="KEGG" id="orn:DV701_00065"/>
<evidence type="ECO:0000313" key="10">
    <source>
        <dbReference type="Proteomes" id="UP000253790"/>
    </source>
</evidence>
<feature type="compositionally biased region" description="Basic and acidic residues" evidence="5">
    <location>
        <begin position="629"/>
        <end position="650"/>
    </location>
</feature>
<evidence type="ECO:0000256" key="5">
    <source>
        <dbReference type="SAM" id="MobiDB-lite"/>
    </source>
</evidence>
<dbReference type="PROSITE" id="PS50929">
    <property type="entry name" value="ABC_TM1F"/>
    <property type="match status" value="1"/>
</dbReference>
<keyword evidence="9" id="KW-0067">ATP-binding</keyword>
<dbReference type="InterPro" id="IPR011527">
    <property type="entry name" value="ABC1_TM_dom"/>
</dbReference>
<dbReference type="Pfam" id="PF00005">
    <property type="entry name" value="ABC_tran"/>
    <property type="match status" value="1"/>
</dbReference>
<dbReference type="PROSITE" id="PS50893">
    <property type="entry name" value="ABC_TRANSPORTER_2"/>
    <property type="match status" value="1"/>
</dbReference>
<dbReference type="GO" id="GO:0005886">
    <property type="term" value="C:plasma membrane"/>
    <property type="evidence" value="ECO:0007669"/>
    <property type="project" value="UniProtKB-SubCell"/>
</dbReference>
<dbReference type="InterPro" id="IPR039421">
    <property type="entry name" value="Type_1_exporter"/>
</dbReference>
<feature type="transmembrane region" description="Helical" evidence="6">
    <location>
        <begin position="255"/>
        <end position="280"/>
    </location>
</feature>
<feature type="transmembrane region" description="Helical" evidence="6">
    <location>
        <begin position="38"/>
        <end position="60"/>
    </location>
</feature>
<dbReference type="GO" id="GO:0015421">
    <property type="term" value="F:ABC-type oligopeptide transporter activity"/>
    <property type="evidence" value="ECO:0007669"/>
    <property type="project" value="TreeGrafter"/>
</dbReference>
<evidence type="ECO:0000256" key="6">
    <source>
        <dbReference type="SAM" id="Phobius"/>
    </source>
</evidence>
<dbReference type="PANTHER" id="PTHR43394:SF1">
    <property type="entry name" value="ATP-BINDING CASSETTE SUB-FAMILY B MEMBER 10, MITOCHONDRIAL"/>
    <property type="match status" value="1"/>
</dbReference>
<organism evidence="9 10">
    <name type="scientific">Ornithinimicrobium avium</name>
    <dbReference type="NCBI Taxonomy" id="2283195"/>
    <lineage>
        <taxon>Bacteria</taxon>
        <taxon>Bacillati</taxon>
        <taxon>Actinomycetota</taxon>
        <taxon>Actinomycetes</taxon>
        <taxon>Micrococcales</taxon>
        <taxon>Ornithinimicrobiaceae</taxon>
        <taxon>Ornithinimicrobium</taxon>
    </lineage>
</organism>
<keyword evidence="9" id="KW-0547">Nucleotide-binding</keyword>
<feature type="domain" description="ABC transporter" evidence="7">
    <location>
        <begin position="333"/>
        <end position="611"/>
    </location>
</feature>
<dbReference type="InterPro" id="IPR003439">
    <property type="entry name" value="ABC_transporter-like_ATP-bd"/>
</dbReference>
<protein>
    <submittedName>
        <fullName evidence="9">ABC transporter ATP-binding protein</fullName>
    </submittedName>
</protein>
<feature type="compositionally biased region" description="Basic and acidic residues" evidence="5">
    <location>
        <begin position="402"/>
        <end position="423"/>
    </location>
</feature>
<dbReference type="InterPro" id="IPR036640">
    <property type="entry name" value="ABC1_TM_sf"/>
</dbReference>
<evidence type="ECO:0000313" key="9">
    <source>
        <dbReference type="EMBL" id="AXH94796.1"/>
    </source>
</evidence>
<keyword evidence="2 6" id="KW-0812">Transmembrane</keyword>